<dbReference type="InterPro" id="IPR011009">
    <property type="entry name" value="Kinase-like_dom_sf"/>
</dbReference>
<evidence type="ECO:0000256" key="3">
    <source>
        <dbReference type="ARBA" id="ARBA00022777"/>
    </source>
</evidence>
<keyword evidence="4" id="KW-0067">ATP-binding</keyword>
<dbReference type="STRING" id="5762.D2VI80"/>
<dbReference type="PROSITE" id="PS50011">
    <property type="entry name" value="PROTEIN_KINASE_DOM"/>
    <property type="match status" value="1"/>
</dbReference>
<dbReference type="PROSITE" id="PS00108">
    <property type="entry name" value="PROTEIN_KINASE_ST"/>
    <property type="match status" value="1"/>
</dbReference>
<dbReference type="InParanoid" id="D2VI80"/>
<dbReference type="SMART" id="SM00220">
    <property type="entry name" value="S_TKc"/>
    <property type="match status" value="1"/>
</dbReference>
<evidence type="ECO:0000313" key="7">
    <source>
        <dbReference type="Proteomes" id="UP000006671"/>
    </source>
</evidence>
<dbReference type="VEuPathDB" id="AmoebaDB:NAEGRDRAFT_36959"/>
<sequence>MNIHHSNILKVNDFFISKDQLLCIDMDFYELGDLVQLTKDDSTCSEQILLQIIFQMCSALDYIHSSMKLIHRDIKPSNIFVKSLDKDNIEIVIADFGLAKANQGSTNNSYAGTPLFMSPELGYGGKYFYNTDIYSLGVTIYQIITKDTFTSISQLYVTKDQKEVSQLLKKKMEEPGQYSQYIIDLTLSMLEKDSAIRPQAQDILNNSVFDQLRRRRR</sequence>
<keyword evidence="3 6" id="KW-0418">Kinase</keyword>
<dbReference type="InterPro" id="IPR050660">
    <property type="entry name" value="NEK_Ser/Thr_kinase"/>
</dbReference>
<evidence type="ECO:0000256" key="1">
    <source>
        <dbReference type="ARBA" id="ARBA00022679"/>
    </source>
</evidence>
<protein>
    <submittedName>
        <fullName evidence="6">Protein kinase</fullName>
    </submittedName>
</protein>
<dbReference type="EMBL" id="GG738873">
    <property type="protein sequence ID" value="EFC43550.1"/>
    <property type="molecule type" value="Genomic_DNA"/>
</dbReference>
<dbReference type="InterPro" id="IPR008271">
    <property type="entry name" value="Ser/Thr_kinase_AS"/>
</dbReference>
<dbReference type="InterPro" id="IPR000719">
    <property type="entry name" value="Prot_kinase_dom"/>
</dbReference>
<keyword evidence="7" id="KW-1185">Reference proteome</keyword>
<dbReference type="SUPFAM" id="SSF56112">
    <property type="entry name" value="Protein kinase-like (PK-like)"/>
    <property type="match status" value="1"/>
</dbReference>
<gene>
    <name evidence="6" type="ORF">NAEGRDRAFT_36959</name>
</gene>
<dbReference type="Pfam" id="PF00069">
    <property type="entry name" value="Pkinase"/>
    <property type="match status" value="1"/>
</dbReference>
<dbReference type="eggNOG" id="KOG0589">
    <property type="taxonomic scope" value="Eukaryota"/>
</dbReference>
<dbReference type="GeneID" id="8853430"/>
<keyword evidence="1" id="KW-0808">Transferase</keyword>
<dbReference type="Gene3D" id="1.10.510.10">
    <property type="entry name" value="Transferase(Phosphotransferase) domain 1"/>
    <property type="match status" value="1"/>
</dbReference>
<evidence type="ECO:0000313" key="6">
    <source>
        <dbReference type="EMBL" id="EFC43550.1"/>
    </source>
</evidence>
<keyword evidence="2" id="KW-0547">Nucleotide-binding</keyword>
<dbReference type="GO" id="GO:0005524">
    <property type="term" value="F:ATP binding"/>
    <property type="evidence" value="ECO:0007669"/>
    <property type="project" value="UniProtKB-KW"/>
</dbReference>
<proteinExistence type="predicted"/>
<accession>D2VI80</accession>
<dbReference type="Proteomes" id="UP000006671">
    <property type="component" value="Unassembled WGS sequence"/>
</dbReference>
<dbReference type="GO" id="GO:0004674">
    <property type="term" value="F:protein serine/threonine kinase activity"/>
    <property type="evidence" value="ECO:0007669"/>
    <property type="project" value="TreeGrafter"/>
</dbReference>
<dbReference type="KEGG" id="ngr:NAEGRDRAFT_36959"/>
<dbReference type="OrthoDB" id="10261027at2759"/>
<evidence type="ECO:0000256" key="4">
    <source>
        <dbReference type="ARBA" id="ARBA00022840"/>
    </source>
</evidence>
<dbReference type="RefSeq" id="XP_002676294.1">
    <property type="nucleotide sequence ID" value="XM_002676248.1"/>
</dbReference>
<reference evidence="6 7" key="1">
    <citation type="journal article" date="2010" name="Cell">
        <title>The genome of Naegleria gruberi illuminates early eukaryotic versatility.</title>
        <authorList>
            <person name="Fritz-Laylin L.K."/>
            <person name="Prochnik S.E."/>
            <person name="Ginger M.L."/>
            <person name="Dacks J.B."/>
            <person name="Carpenter M.L."/>
            <person name="Field M.C."/>
            <person name="Kuo A."/>
            <person name="Paredez A."/>
            <person name="Chapman J."/>
            <person name="Pham J."/>
            <person name="Shu S."/>
            <person name="Neupane R."/>
            <person name="Cipriano M."/>
            <person name="Mancuso J."/>
            <person name="Tu H."/>
            <person name="Salamov A."/>
            <person name="Lindquist E."/>
            <person name="Shapiro H."/>
            <person name="Lucas S."/>
            <person name="Grigoriev I.V."/>
            <person name="Cande W.Z."/>
            <person name="Fulton C."/>
            <person name="Rokhsar D.S."/>
            <person name="Dawson S.C."/>
        </authorList>
    </citation>
    <scope>NUCLEOTIDE SEQUENCE [LARGE SCALE GENOMIC DNA]</scope>
    <source>
        <strain evidence="6 7">NEG-M</strain>
    </source>
</reference>
<feature type="domain" description="Protein kinase" evidence="5">
    <location>
        <begin position="1"/>
        <end position="209"/>
    </location>
</feature>
<organism evidence="7">
    <name type="scientific">Naegleria gruberi</name>
    <name type="common">Amoeba</name>
    <dbReference type="NCBI Taxonomy" id="5762"/>
    <lineage>
        <taxon>Eukaryota</taxon>
        <taxon>Discoba</taxon>
        <taxon>Heterolobosea</taxon>
        <taxon>Tetramitia</taxon>
        <taxon>Eutetramitia</taxon>
        <taxon>Vahlkampfiidae</taxon>
        <taxon>Naegleria</taxon>
    </lineage>
</organism>
<dbReference type="PANTHER" id="PTHR43671:SF103">
    <property type="entry name" value="KINASE, PUTATIVE-RELATED"/>
    <property type="match status" value="1"/>
</dbReference>
<evidence type="ECO:0000256" key="2">
    <source>
        <dbReference type="ARBA" id="ARBA00022741"/>
    </source>
</evidence>
<dbReference type="OMA" id="PAHASTM"/>
<dbReference type="PANTHER" id="PTHR43671">
    <property type="entry name" value="SERINE/THREONINE-PROTEIN KINASE NEK"/>
    <property type="match status" value="1"/>
</dbReference>
<dbReference type="AlphaFoldDB" id="D2VI80"/>
<name>D2VI80_NAEGR</name>
<evidence type="ECO:0000259" key="5">
    <source>
        <dbReference type="PROSITE" id="PS50011"/>
    </source>
</evidence>